<evidence type="ECO:0000256" key="2">
    <source>
        <dbReference type="SAM" id="MobiDB-lite"/>
    </source>
</evidence>
<organism evidence="3 4">
    <name type="scientific">Pectobacterium zantedeschiae</name>
    <dbReference type="NCBI Taxonomy" id="2034769"/>
    <lineage>
        <taxon>Bacteria</taxon>
        <taxon>Pseudomonadati</taxon>
        <taxon>Pseudomonadota</taxon>
        <taxon>Gammaproteobacteria</taxon>
        <taxon>Enterobacterales</taxon>
        <taxon>Pectobacteriaceae</taxon>
        <taxon>Pectobacterium</taxon>
    </lineage>
</organism>
<accession>A0A9X8JIZ2</accession>
<name>A0A9X8JIZ2_9GAMM</name>
<dbReference type="AlphaFoldDB" id="A0A9X8JIZ2"/>
<feature type="coiled-coil region" evidence="1">
    <location>
        <begin position="207"/>
        <end position="234"/>
    </location>
</feature>
<proteinExistence type="predicted"/>
<evidence type="ECO:0000313" key="4">
    <source>
        <dbReference type="Proteomes" id="UP001138460"/>
    </source>
</evidence>
<reference evidence="3 4" key="1">
    <citation type="journal article" date="2018" name="Syst. Appl. Microbiol.">
        <title>Pectobacterium zantedeschiae sp. nov. a new species of a soft rot pathogen isolated from Calla lily (Zantedeschia spp.).</title>
        <authorList>
            <person name="Waleron M."/>
            <person name="Misztak A."/>
            <person name="Waleron M."/>
            <person name="Franczuk M."/>
            <person name="Jonca J."/>
            <person name="Wielgomas B."/>
            <person name="Mikicinski A."/>
            <person name="Popovic T."/>
            <person name="Waleron K."/>
        </authorList>
    </citation>
    <scope>NUCLEOTIDE SEQUENCE [LARGE SCALE GENOMIC DNA]</scope>
    <source>
        <strain evidence="3 4">9M</strain>
    </source>
</reference>
<evidence type="ECO:0000256" key="1">
    <source>
        <dbReference type="SAM" id="Coils"/>
    </source>
</evidence>
<feature type="compositionally biased region" description="Basic residues" evidence="2">
    <location>
        <begin position="242"/>
        <end position="258"/>
    </location>
</feature>
<dbReference type="Proteomes" id="UP001138460">
    <property type="component" value="Unassembled WGS sequence"/>
</dbReference>
<protein>
    <submittedName>
        <fullName evidence="3">Uncharacterized protein</fullName>
    </submittedName>
</protein>
<dbReference type="RefSeq" id="WP_129711855.1">
    <property type="nucleotide sequence ID" value="NZ_JBEHFA010000006.1"/>
</dbReference>
<dbReference type="EMBL" id="NWTM01000001">
    <property type="protein sequence ID" value="RYC43713.1"/>
    <property type="molecule type" value="Genomic_DNA"/>
</dbReference>
<dbReference type="OrthoDB" id="7060756at2"/>
<feature type="region of interest" description="Disordered" evidence="2">
    <location>
        <begin position="235"/>
        <end position="258"/>
    </location>
</feature>
<sequence length="316" mass="37323">MPEENFLPLDSDIPLYPVEALREIASSVRWSLKHKKRTNEQIEHVQNLIFELIEIYFNEEQEKEIQRLRDEAQATLMYSRWKEELDLYPFAIQHNRYGDSLGFIGDSRELDSPSYENTDEVDALYEIIEWLKDNETEEGFVDAEPFEYFYALSLSLIADAVVFIRSLESNQNKIGTVKVTLGGLHPITRAAMKAMKAMGYGNERKTEDLYERKLSDLNEKVEELVKRVAEQSNYNSEEESRKKAKIKKATDSRHKKNREAKNIVCDDWLKSRNNFKSAMDAAEHYKVWLEDKYFYYGVLTVRNWILMHAKKHRVKW</sequence>
<gene>
    <name evidence="3" type="ORF">CLR69_01285</name>
</gene>
<keyword evidence="4" id="KW-1185">Reference proteome</keyword>
<comment type="caution">
    <text evidence="3">The sequence shown here is derived from an EMBL/GenBank/DDBJ whole genome shotgun (WGS) entry which is preliminary data.</text>
</comment>
<evidence type="ECO:0000313" key="3">
    <source>
        <dbReference type="EMBL" id="RYC43713.1"/>
    </source>
</evidence>
<keyword evidence="1" id="KW-0175">Coiled coil</keyword>